<dbReference type="PANTHER" id="PTHR11183">
    <property type="entry name" value="GLYCOGENIN SUBFAMILY MEMBER"/>
    <property type="match status" value="1"/>
</dbReference>
<dbReference type="InterPro" id="IPR002495">
    <property type="entry name" value="Glyco_trans_8"/>
</dbReference>
<dbReference type="Proteomes" id="UP000092993">
    <property type="component" value="Unassembled WGS sequence"/>
</dbReference>
<accession>A0A1C7MT61</accession>
<reference evidence="1 2" key="1">
    <citation type="submission" date="2016-03" db="EMBL/GenBank/DDBJ databases">
        <title>Whole genome sequencing of Grifola frondosa 9006-11.</title>
        <authorList>
            <person name="Min B."/>
            <person name="Park H."/>
            <person name="Kim J.-G."/>
            <person name="Cho H."/>
            <person name="Oh Y.-L."/>
            <person name="Kong W.-S."/>
            <person name="Choi I.-G."/>
        </authorList>
    </citation>
    <scope>NUCLEOTIDE SEQUENCE [LARGE SCALE GENOMIC DNA]</scope>
    <source>
        <strain evidence="1 2">9006-11</strain>
    </source>
</reference>
<dbReference type="InterPro" id="IPR050587">
    <property type="entry name" value="GNT1/Glycosyltrans_8"/>
</dbReference>
<dbReference type="AlphaFoldDB" id="A0A1C7MT61"/>
<dbReference type="STRING" id="5627.A0A1C7MT61"/>
<dbReference type="InterPro" id="IPR029044">
    <property type="entry name" value="Nucleotide-diphossugar_trans"/>
</dbReference>
<sequence>MAHKAAYVTLLTKSAYLPGVLVLHHSLVSVRSQYPLVVIATPTLPQDAREVVSKRGIAIREVDQLQPEDGVHNLSAHDSRFADTWTKLRVFELAEYDRVVMLDADMIVMRNMDELMELDLPVDWIAAAHVCACNPRKLPHYPADWIPSNCAHTSVEHPTGLTSPPQITESSPRPYTQLNSGTVVLNPSKELFNSLKHFLVTSPLVPSFSFPDQDLLSAYFKGKWKTLPWCYNALKTLRLIHPLLWRDDEVRCLHYILHDKPWSTPPGTAGEYEVMNQWWWDRFEKLQEEMQTSDARGWELVASYVTH</sequence>
<dbReference type="EMBL" id="LUGG01000001">
    <property type="protein sequence ID" value="OBZ79556.1"/>
    <property type="molecule type" value="Genomic_DNA"/>
</dbReference>
<dbReference type="SUPFAM" id="SSF53448">
    <property type="entry name" value="Nucleotide-diphospho-sugar transferases"/>
    <property type="match status" value="1"/>
</dbReference>
<evidence type="ECO:0000313" key="2">
    <source>
        <dbReference type="Proteomes" id="UP000092993"/>
    </source>
</evidence>
<keyword evidence="2" id="KW-1185">Reference proteome</keyword>
<protein>
    <submittedName>
        <fullName evidence="1">Galactinol synthase 1</fullName>
    </submittedName>
</protein>
<organism evidence="1 2">
    <name type="scientific">Grifola frondosa</name>
    <name type="common">Maitake</name>
    <name type="synonym">Polyporus frondosus</name>
    <dbReference type="NCBI Taxonomy" id="5627"/>
    <lineage>
        <taxon>Eukaryota</taxon>
        <taxon>Fungi</taxon>
        <taxon>Dikarya</taxon>
        <taxon>Basidiomycota</taxon>
        <taxon>Agaricomycotina</taxon>
        <taxon>Agaricomycetes</taxon>
        <taxon>Polyporales</taxon>
        <taxon>Grifolaceae</taxon>
        <taxon>Grifola</taxon>
    </lineage>
</organism>
<proteinExistence type="predicted"/>
<dbReference type="Pfam" id="PF01501">
    <property type="entry name" value="Glyco_transf_8"/>
    <property type="match status" value="1"/>
</dbReference>
<dbReference type="Gene3D" id="3.90.550.10">
    <property type="entry name" value="Spore Coat Polysaccharide Biosynthesis Protein SpsA, Chain A"/>
    <property type="match status" value="1"/>
</dbReference>
<dbReference type="OMA" id="DWIAAAH"/>
<name>A0A1C7MT61_GRIFR</name>
<dbReference type="GO" id="GO:0016757">
    <property type="term" value="F:glycosyltransferase activity"/>
    <property type="evidence" value="ECO:0007669"/>
    <property type="project" value="InterPro"/>
</dbReference>
<evidence type="ECO:0000313" key="1">
    <source>
        <dbReference type="EMBL" id="OBZ79556.1"/>
    </source>
</evidence>
<dbReference type="CDD" id="cd02537">
    <property type="entry name" value="GT8_Glycogenin"/>
    <property type="match status" value="1"/>
</dbReference>
<comment type="caution">
    <text evidence="1">The sequence shown here is derived from an EMBL/GenBank/DDBJ whole genome shotgun (WGS) entry which is preliminary data.</text>
</comment>
<gene>
    <name evidence="1" type="primary">GOLS1</name>
    <name evidence="1" type="ORF">A0H81_00616</name>
</gene>
<dbReference type="OrthoDB" id="2014201at2759"/>